<keyword evidence="2 4" id="KW-0067">ATP-binding</keyword>
<dbReference type="PANTHER" id="PTHR43038">
    <property type="entry name" value="ATP-BINDING CASSETTE, SUB-FAMILY H, MEMBER 1"/>
    <property type="match status" value="1"/>
</dbReference>
<keyword evidence="5" id="KW-1185">Reference proteome</keyword>
<dbReference type="SUPFAM" id="SSF52540">
    <property type="entry name" value="P-loop containing nucleoside triphosphate hydrolases"/>
    <property type="match status" value="1"/>
</dbReference>
<protein>
    <submittedName>
        <fullName evidence="4">ABC-2 type transport system ATP-binding protein/ribosome-dependent ATPase</fullName>
    </submittedName>
</protein>
<evidence type="ECO:0000313" key="4">
    <source>
        <dbReference type="EMBL" id="MBG6135438.1"/>
    </source>
</evidence>
<dbReference type="Gene3D" id="3.40.50.300">
    <property type="entry name" value="P-loop containing nucleotide triphosphate hydrolases"/>
    <property type="match status" value="1"/>
</dbReference>
<keyword evidence="1" id="KW-0547">Nucleotide-binding</keyword>
<dbReference type="GO" id="GO:0005524">
    <property type="term" value="F:ATP binding"/>
    <property type="evidence" value="ECO:0007669"/>
    <property type="project" value="UniProtKB-KW"/>
</dbReference>
<dbReference type="RefSeq" id="WP_197002546.1">
    <property type="nucleotide sequence ID" value="NZ_BONS01000003.1"/>
</dbReference>
<dbReference type="InterPro" id="IPR003439">
    <property type="entry name" value="ABC_transporter-like_ATP-bd"/>
</dbReference>
<dbReference type="PANTHER" id="PTHR43038:SF3">
    <property type="entry name" value="ABC TRANSPORTER G FAMILY MEMBER 20 ISOFORM X1"/>
    <property type="match status" value="1"/>
</dbReference>
<accession>A0A8J7G832</accession>
<dbReference type="CDD" id="cd03230">
    <property type="entry name" value="ABC_DR_subfamily_A"/>
    <property type="match status" value="1"/>
</dbReference>
<gene>
    <name evidence="4" type="ORF">IW245_001632</name>
</gene>
<sequence>MSLVTADGVTRRFGSFTAVDDVSMTVGEGEIVGLLGANGAGKTTLIKMILGLTAPTSGRIRLFGAAPSRATRTRLGYVAQGLGLYATLTVAENLAFVTAAYGRKSPPALTGALADAGDRLVGDIGLGLQRQLAFTAALAHRPALLVLDEPTSGVDALARARLWDVIHDEAERGVGVLVTTHYMQEAQQCDRLVLMSRGAAVGAGTEADIVADTTAVEVRTADWTAAFDALHRAGLAVTLAGRHVRVADTDPAAVDAALRAAGVPADVRQVPATLEEKMTRICRIDL</sequence>
<dbReference type="AlphaFoldDB" id="A0A8J7G832"/>
<dbReference type="InterPro" id="IPR003593">
    <property type="entry name" value="AAA+_ATPase"/>
</dbReference>
<dbReference type="InterPro" id="IPR027417">
    <property type="entry name" value="P-loop_NTPase"/>
</dbReference>
<evidence type="ECO:0000313" key="5">
    <source>
        <dbReference type="Proteomes" id="UP000622552"/>
    </source>
</evidence>
<dbReference type="PROSITE" id="PS50893">
    <property type="entry name" value="ABC_TRANSPORTER_2"/>
    <property type="match status" value="1"/>
</dbReference>
<comment type="caution">
    <text evidence="4">The sequence shown here is derived from an EMBL/GenBank/DDBJ whole genome shotgun (WGS) entry which is preliminary data.</text>
</comment>
<dbReference type="EMBL" id="JADOUF010000001">
    <property type="protein sequence ID" value="MBG6135438.1"/>
    <property type="molecule type" value="Genomic_DNA"/>
</dbReference>
<organism evidence="4 5">
    <name type="scientific">Longispora fulva</name>
    <dbReference type="NCBI Taxonomy" id="619741"/>
    <lineage>
        <taxon>Bacteria</taxon>
        <taxon>Bacillati</taxon>
        <taxon>Actinomycetota</taxon>
        <taxon>Actinomycetes</taxon>
        <taxon>Micromonosporales</taxon>
        <taxon>Micromonosporaceae</taxon>
        <taxon>Longispora</taxon>
    </lineage>
</organism>
<evidence type="ECO:0000256" key="2">
    <source>
        <dbReference type="ARBA" id="ARBA00022840"/>
    </source>
</evidence>
<dbReference type="SMART" id="SM00382">
    <property type="entry name" value="AAA"/>
    <property type="match status" value="1"/>
</dbReference>
<evidence type="ECO:0000259" key="3">
    <source>
        <dbReference type="PROSITE" id="PS50893"/>
    </source>
</evidence>
<proteinExistence type="predicted"/>
<dbReference type="GO" id="GO:0016887">
    <property type="term" value="F:ATP hydrolysis activity"/>
    <property type="evidence" value="ECO:0007669"/>
    <property type="project" value="InterPro"/>
</dbReference>
<feature type="domain" description="ABC transporter" evidence="3">
    <location>
        <begin position="4"/>
        <end position="222"/>
    </location>
</feature>
<dbReference type="Pfam" id="PF00005">
    <property type="entry name" value="ABC_tran"/>
    <property type="match status" value="1"/>
</dbReference>
<dbReference type="Proteomes" id="UP000622552">
    <property type="component" value="Unassembled WGS sequence"/>
</dbReference>
<name>A0A8J7G832_9ACTN</name>
<evidence type="ECO:0000256" key="1">
    <source>
        <dbReference type="ARBA" id="ARBA00022741"/>
    </source>
</evidence>
<reference evidence="4" key="1">
    <citation type="submission" date="2020-11" db="EMBL/GenBank/DDBJ databases">
        <title>Sequencing the genomes of 1000 actinobacteria strains.</title>
        <authorList>
            <person name="Klenk H.-P."/>
        </authorList>
    </citation>
    <scope>NUCLEOTIDE SEQUENCE</scope>
    <source>
        <strain evidence="4">DSM 45356</strain>
    </source>
</reference>